<dbReference type="Pfam" id="PF00147">
    <property type="entry name" value="Fibrinogen_C"/>
    <property type="match status" value="1"/>
</dbReference>
<evidence type="ECO:0000313" key="3">
    <source>
        <dbReference type="Proteomes" id="UP000593567"/>
    </source>
</evidence>
<keyword evidence="3" id="KW-1185">Reference proteome</keyword>
<dbReference type="AlphaFoldDB" id="A0A7J7K720"/>
<organism evidence="2 3">
    <name type="scientific">Bugula neritina</name>
    <name type="common">Brown bryozoan</name>
    <name type="synonym">Sertularia neritina</name>
    <dbReference type="NCBI Taxonomy" id="10212"/>
    <lineage>
        <taxon>Eukaryota</taxon>
        <taxon>Metazoa</taxon>
        <taxon>Spiralia</taxon>
        <taxon>Lophotrochozoa</taxon>
        <taxon>Bryozoa</taxon>
        <taxon>Gymnolaemata</taxon>
        <taxon>Cheilostomatida</taxon>
        <taxon>Flustrina</taxon>
        <taxon>Buguloidea</taxon>
        <taxon>Bugulidae</taxon>
        <taxon>Bugula</taxon>
    </lineage>
</organism>
<dbReference type="PROSITE" id="PS50948">
    <property type="entry name" value="PAN"/>
    <property type="match status" value="1"/>
</dbReference>
<dbReference type="InterPro" id="IPR014716">
    <property type="entry name" value="Fibrinogen_a/b/g_C_1"/>
</dbReference>
<reference evidence="2" key="1">
    <citation type="submission" date="2020-06" db="EMBL/GenBank/DDBJ databases">
        <title>Draft genome of Bugula neritina, a colonial animal packing powerful symbionts and potential medicines.</title>
        <authorList>
            <person name="Rayko M."/>
        </authorList>
    </citation>
    <scope>NUCLEOTIDE SEQUENCE [LARGE SCALE GENOMIC DNA]</scope>
    <source>
        <strain evidence="2">Kwan_BN1</strain>
    </source>
</reference>
<comment type="caution">
    <text evidence="2">The sequence shown here is derived from an EMBL/GenBank/DDBJ whole genome shotgun (WGS) entry which is preliminary data.</text>
</comment>
<evidence type="ECO:0000259" key="1">
    <source>
        <dbReference type="PROSITE" id="PS50948"/>
    </source>
</evidence>
<protein>
    <recommendedName>
        <fullName evidence="1">Apple domain-containing protein</fullName>
    </recommendedName>
</protein>
<dbReference type="InterPro" id="IPR036056">
    <property type="entry name" value="Fibrinogen-like_C"/>
</dbReference>
<dbReference type="InterPro" id="IPR003609">
    <property type="entry name" value="Pan_app"/>
</dbReference>
<proteinExistence type="predicted"/>
<dbReference type="SUPFAM" id="SSF57414">
    <property type="entry name" value="Hairpin loop containing domain-like"/>
    <property type="match status" value="1"/>
</dbReference>
<dbReference type="Pfam" id="PF00024">
    <property type="entry name" value="PAN_1"/>
    <property type="match status" value="1"/>
</dbReference>
<dbReference type="EMBL" id="VXIV02001171">
    <property type="protein sequence ID" value="KAF6034037.1"/>
    <property type="molecule type" value="Genomic_DNA"/>
</dbReference>
<dbReference type="Gene3D" id="3.90.215.10">
    <property type="entry name" value="Gamma Fibrinogen, chain A, domain 1"/>
    <property type="match status" value="1"/>
</dbReference>
<evidence type="ECO:0000313" key="2">
    <source>
        <dbReference type="EMBL" id="KAF6034037.1"/>
    </source>
</evidence>
<name>A0A7J7K720_BUGNE</name>
<gene>
    <name evidence="2" type="ORF">EB796_007651</name>
</gene>
<feature type="domain" description="Apple" evidence="1">
    <location>
        <begin position="1"/>
        <end position="80"/>
    </location>
</feature>
<dbReference type="SUPFAM" id="SSF56496">
    <property type="entry name" value="Fibrinogen C-terminal domain-like"/>
    <property type="match status" value="1"/>
</dbReference>
<sequence length="179" mass="20251">MYKKVSQPEIPANYSTKAREVIYHCETANECTLSCQRYKYYCEAVIYDSEDKICELHASALLNYTSATSPNNLTYYESLCALHSPVGGYTGNAGDALSYVREKYNFFSTFDETTYNNNCSKTYGTGWWYAAEGECFKCNLNGRLANSSYSDENNAVWEGGNFTFSTALKYIVMRVSRDG</sequence>
<dbReference type="InterPro" id="IPR002181">
    <property type="entry name" value="Fibrinogen_a/b/g_C_dom"/>
</dbReference>
<accession>A0A7J7K720</accession>
<dbReference type="Proteomes" id="UP000593567">
    <property type="component" value="Unassembled WGS sequence"/>
</dbReference>